<protein>
    <submittedName>
        <fullName evidence="1">Uncharacterized protein</fullName>
    </submittedName>
</protein>
<evidence type="ECO:0000313" key="1">
    <source>
        <dbReference type="EMBL" id="KAF5920442.1"/>
    </source>
</evidence>
<keyword evidence="2" id="KW-1185">Reference proteome</keyword>
<dbReference type="Proteomes" id="UP000551758">
    <property type="component" value="Unassembled WGS sequence"/>
</dbReference>
<organism evidence="1 2">
    <name type="scientific">Diceros bicornis minor</name>
    <name type="common">South-central black rhinoceros</name>
    <dbReference type="NCBI Taxonomy" id="77932"/>
    <lineage>
        <taxon>Eukaryota</taxon>
        <taxon>Metazoa</taxon>
        <taxon>Chordata</taxon>
        <taxon>Craniata</taxon>
        <taxon>Vertebrata</taxon>
        <taxon>Euteleostomi</taxon>
        <taxon>Mammalia</taxon>
        <taxon>Eutheria</taxon>
        <taxon>Laurasiatheria</taxon>
        <taxon>Perissodactyla</taxon>
        <taxon>Rhinocerotidae</taxon>
        <taxon>Diceros</taxon>
    </lineage>
</organism>
<reference evidence="1 2" key="1">
    <citation type="journal article" date="2020" name="Mol. Biol. Evol.">
        <title>Interspecific Gene Flow and the Evolution of Specialization in Black and White Rhinoceros.</title>
        <authorList>
            <person name="Moodley Y."/>
            <person name="Westbury M.V."/>
            <person name="Russo I.M."/>
            <person name="Gopalakrishnan S."/>
            <person name="Rakotoarivelo A."/>
            <person name="Olsen R.A."/>
            <person name="Prost S."/>
            <person name="Tunstall T."/>
            <person name="Ryder O.A."/>
            <person name="Dalen L."/>
            <person name="Bruford M.W."/>
        </authorList>
    </citation>
    <scope>NUCLEOTIDE SEQUENCE [LARGE SCALE GENOMIC DNA]</scope>
    <source>
        <strain evidence="1">SBR-YM</strain>
        <tissue evidence="1">Skin</tissue>
    </source>
</reference>
<sequence>MRPGLAPSPALCPSGKSATFYRPSLCSCRSFLESPFFSHAHFCSPTGCGPGWLWQPPSLGPSLEGEAQAGVLNLPILVIHYSHGRERCKSLIPIHDTCLILQCMCDSSQYVLGRIKANLSTKSWQISEMFQKTQNSHLKIYIYGFALHL</sequence>
<proteinExistence type="predicted"/>
<comment type="caution">
    <text evidence="1">The sequence shown here is derived from an EMBL/GenBank/DDBJ whole genome shotgun (WGS) entry which is preliminary data.</text>
</comment>
<gene>
    <name evidence="1" type="ORF">HPG69_009693</name>
</gene>
<dbReference type="AlphaFoldDB" id="A0A7J7EX94"/>
<accession>A0A7J7EX94</accession>
<name>A0A7J7EX94_DICBM</name>
<evidence type="ECO:0000313" key="2">
    <source>
        <dbReference type="Proteomes" id="UP000551758"/>
    </source>
</evidence>
<dbReference type="EMBL" id="JACDTQ010002022">
    <property type="protein sequence ID" value="KAF5920442.1"/>
    <property type="molecule type" value="Genomic_DNA"/>
</dbReference>